<dbReference type="OrthoDB" id="419138at2759"/>
<feature type="transmembrane region" description="Helical" evidence="1">
    <location>
        <begin position="608"/>
        <end position="628"/>
    </location>
</feature>
<dbReference type="AlphaFoldDB" id="A0A1R2CMN5"/>
<proteinExistence type="predicted"/>
<evidence type="ECO:0000313" key="3">
    <source>
        <dbReference type="EMBL" id="OMJ90235.1"/>
    </source>
</evidence>
<feature type="transmembrane region" description="Helical" evidence="1">
    <location>
        <begin position="744"/>
        <end position="764"/>
    </location>
</feature>
<keyword evidence="4" id="KW-1185">Reference proteome</keyword>
<dbReference type="GO" id="GO:0036038">
    <property type="term" value="C:MKS complex"/>
    <property type="evidence" value="ECO:0007669"/>
    <property type="project" value="InterPro"/>
</dbReference>
<organism evidence="3 4">
    <name type="scientific">Stentor coeruleus</name>
    <dbReference type="NCBI Taxonomy" id="5963"/>
    <lineage>
        <taxon>Eukaryota</taxon>
        <taxon>Sar</taxon>
        <taxon>Alveolata</taxon>
        <taxon>Ciliophora</taxon>
        <taxon>Postciliodesmatophora</taxon>
        <taxon>Heterotrichea</taxon>
        <taxon>Heterotrichida</taxon>
        <taxon>Stentoridae</taxon>
        <taxon>Stentor</taxon>
    </lineage>
</organism>
<feature type="transmembrane region" description="Helical" evidence="1">
    <location>
        <begin position="561"/>
        <end position="588"/>
    </location>
</feature>
<evidence type="ECO:0000313" key="4">
    <source>
        <dbReference type="Proteomes" id="UP000187209"/>
    </source>
</evidence>
<sequence length="1027" mass="118190">MREYFLLLLIPLVYSFELNTECGSPNNTYFDTSVMECAECGENKIPSDDGLECICGKKYAKTPETRDSRVYECVECTGNSVPSSDKYMCQACPDYNISNNDNEPYECICNGTYDVLIEKELNGEYKDTKECLSCSQNMYPGNWKHSCESCPYPMIREATSSYDCKCPETGGYIYSMNSCVKTSDISDAYGTEYTGNNVFNSIYFFVDSKAGVAQDTITSSATYAYFYYKAADDCGNRESVKGCQILANLCVLNLYYENNIQCKLYKKIAALKLKVSASIDSGWKEDMAWLFYERSAKAVLENENILMKVTFDPSDSSKINLMQFKLAEFSIDGTFLGFQDLSDQLILCPHSLEEAKKFREFGTNVKISCDLDLSWISSEKKTTFYELYFIDSDGTMHGVPVLITNYIESNENRPNTWDSSKTGWKLTRRFFIYDNLSGIEGGYSNYINNVSPTHVQWLRNAEIIFTLRSDEEQMIYLPMLNLTYRARTITYITNDDSTDKISFVSVYGMDTSRFWEIAKGIFIGMNVLCFICWIGRLYVWTKINPHKDSPTTYTRWIILTAIRMLITTWGFLMFWYLFGLTGYWFIFYKLQYHVYALIPPLTTYQENYYPFEIVLAMVISGCVFNAFYQIFHQADLDVLLIDWEKPNRDPLGPNILDDLIREEQGLSAREAEAPVYKEYVSAWRYLFIVNELNELQSLRYICIEFTLFIFVFFLDGLGWDELSLAQPNSDVGFTTSNTSPRNPVLRYFLTCSLLLIIGYTQYVVKKVLSLWIATPIQNFIDLCAVANISVMVLDEYLHGYYIHGVSPNGYAELGLDELLESLHKEAAGRSRTRGIMPEDKSGLQSFEIFIPTAIRKTYNFLAKHPVQSGLSLYREGLKEASGLPSIPEALPDAMSIQNMQEIRLELNRRLKIYIAGLVKDAKTQILEKSAWQRFLRMPPVDLSLLDGTPYFYKDPSIGFESSFLMGREFSFLLMDIMIFELFDYTIENTYIAILLTYLFSKIVSEIRQKAGEWNLSRKTLVNKRFLL</sequence>
<accession>A0A1R2CMN5</accession>
<protein>
    <recommendedName>
        <fullName evidence="5">Meckelin</fullName>
    </recommendedName>
</protein>
<feature type="signal peptide" evidence="2">
    <location>
        <begin position="1"/>
        <end position="15"/>
    </location>
</feature>
<evidence type="ECO:0008006" key="5">
    <source>
        <dbReference type="Google" id="ProtNLM"/>
    </source>
</evidence>
<reference evidence="3 4" key="1">
    <citation type="submission" date="2016-11" db="EMBL/GenBank/DDBJ databases">
        <title>The macronuclear genome of Stentor coeruleus: a giant cell with tiny introns.</title>
        <authorList>
            <person name="Slabodnick M."/>
            <person name="Ruby J.G."/>
            <person name="Reiff S.B."/>
            <person name="Swart E.C."/>
            <person name="Gosai S."/>
            <person name="Prabakaran S."/>
            <person name="Witkowska E."/>
            <person name="Larue G.E."/>
            <person name="Fisher S."/>
            <person name="Freeman R.M."/>
            <person name="Gunawardena J."/>
            <person name="Chu W."/>
            <person name="Stover N.A."/>
            <person name="Gregory B.D."/>
            <person name="Nowacki M."/>
            <person name="Derisi J."/>
            <person name="Roy S.W."/>
            <person name="Marshall W.F."/>
            <person name="Sood P."/>
        </authorList>
    </citation>
    <scope>NUCLEOTIDE SEQUENCE [LARGE SCALE GENOMIC DNA]</scope>
    <source>
        <strain evidence="3">WM001</strain>
    </source>
</reference>
<gene>
    <name evidence="3" type="ORF">SteCoe_7436</name>
</gene>
<keyword evidence="1" id="KW-0812">Transmembrane</keyword>
<dbReference type="Proteomes" id="UP000187209">
    <property type="component" value="Unassembled WGS sequence"/>
</dbReference>
<feature type="chain" id="PRO_5012819761" description="Meckelin" evidence="2">
    <location>
        <begin position="16"/>
        <end position="1027"/>
    </location>
</feature>
<dbReference type="InterPro" id="IPR019170">
    <property type="entry name" value="Meckelin"/>
</dbReference>
<keyword evidence="2" id="KW-0732">Signal</keyword>
<comment type="caution">
    <text evidence="3">The sequence shown here is derived from an EMBL/GenBank/DDBJ whole genome shotgun (WGS) entry which is preliminary data.</text>
</comment>
<dbReference type="PANTHER" id="PTHR21274:SF0">
    <property type="entry name" value="MECKELIN"/>
    <property type="match status" value="1"/>
</dbReference>
<name>A0A1R2CMN5_9CILI</name>
<dbReference type="PANTHER" id="PTHR21274">
    <property type="entry name" value="MECKELIN"/>
    <property type="match status" value="1"/>
</dbReference>
<dbReference type="GO" id="GO:0060271">
    <property type="term" value="P:cilium assembly"/>
    <property type="evidence" value="ECO:0007669"/>
    <property type="project" value="InterPro"/>
</dbReference>
<dbReference type="EMBL" id="MPUH01000107">
    <property type="protein sequence ID" value="OMJ90235.1"/>
    <property type="molecule type" value="Genomic_DNA"/>
</dbReference>
<keyword evidence="1" id="KW-1133">Transmembrane helix</keyword>
<keyword evidence="1" id="KW-0472">Membrane</keyword>
<evidence type="ECO:0000256" key="1">
    <source>
        <dbReference type="SAM" id="Phobius"/>
    </source>
</evidence>
<feature type="transmembrane region" description="Helical" evidence="1">
    <location>
        <begin position="521"/>
        <end position="540"/>
    </location>
</feature>
<evidence type="ECO:0000256" key="2">
    <source>
        <dbReference type="SAM" id="SignalP"/>
    </source>
</evidence>
<dbReference type="Pfam" id="PF09773">
    <property type="entry name" value="Meckelin"/>
    <property type="match status" value="1"/>
</dbReference>